<dbReference type="RefSeq" id="WP_228398415.1">
    <property type="nucleotide sequence ID" value="NZ_JADRCP010000002.1"/>
</dbReference>
<proteinExistence type="predicted"/>
<reference evidence="2 4" key="1">
    <citation type="submission" date="2020-11" db="EMBL/GenBank/DDBJ databases">
        <title>Insectihabitans protaetiae gen. nov. sp. nov. and Insectihabitans allomyrinae sp. nov., isolated from larvae of Protaetia brevitarsis seulensis and Allomyrina dichotoma, respectively.</title>
        <authorList>
            <person name="Lee S.D."/>
            <person name="Byeon Y.-S."/>
            <person name="Kim S.-M."/>
            <person name="Yang H.L."/>
            <person name="Kim I.S."/>
        </authorList>
    </citation>
    <scope>NUCLEOTIDE SEQUENCE</scope>
    <source>
        <strain evidence="2">CWB-B4</strain>
        <strain evidence="1 4">CWB-B43</strain>
    </source>
</reference>
<dbReference type="AlphaFoldDB" id="A0A9D7AIP0"/>
<accession>A0A9D7AIP0</accession>
<gene>
    <name evidence="2" type="ORF">I2492_09970</name>
    <name evidence="1" type="ORF">I2493_11415</name>
</gene>
<dbReference type="Proteomes" id="UP000807542">
    <property type="component" value="Unassembled WGS sequence"/>
</dbReference>
<organism evidence="2 3">
    <name type="scientific">Limnobaculum xujianqingii</name>
    <dbReference type="NCBI Taxonomy" id="2738837"/>
    <lineage>
        <taxon>Bacteria</taxon>
        <taxon>Pseudomonadati</taxon>
        <taxon>Pseudomonadota</taxon>
        <taxon>Gammaproteobacteria</taxon>
        <taxon>Enterobacterales</taxon>
        <taxon>Budviciaceae</taxon>
        <taxon>Limnobaculum</taxon>
    </lineage>
</organism>
<dbReference type="Proteomes" id="UP001296969">
    <property type="component" value="Unassembled WGS sequence"/>
</dbReference>
<name>A0A9D7AIP0_9GAMM</name>
<keyword evidence="4" id="KW-1185">Reference proteome</keyword>
<evidence type="ECO:0000313" key="3">
    <source>
        <dbReference type="Proteomes" id="UP000807542"/>
    </source>
</evidence>
<evidence type="ECO:0000313" key="2">
    <source>
        <dbReference type="EMBL" id="MBK5176649.1"/>
    </source>
</evidence>
<evidence type="ECO:0000313" key="1">
    <source>
        <dbReference type="EMBL" id="MBK5073620.1"/>
    </source>
</evidence>
<dbReference type="EMBL" id="JADRCQ010000002">
    <property type="protein sequence ID" value="MBK5073620.1"/>
    <property type="molecule type" value="Genomic_DNA"/>
</dbReference>
<sequence>MDYEEFKRQLGKAGLTGREFADLLQLNRNSISNLAQKDQVPNHYAVIATLMGEMAEHKIDFRPILERLELKKNEPRGKGF</sequence>
<evidence type="ECO:0000313" key="4">
    <source>
        <dbReference type="Proteomes" id="UP001296969"/>
    </source>
</evidence>
<protein>
    <submittedName>
        <fullName evidence="2">XRE family transcriptional regulator</fullName>
    </submittedName>
</protein>
<comment type="caution">
    <text evidence="2">The sequence shown here is derived from an EMBL/GenBank/DDBJ whole genome shotgun (WGS) entry which is preliminary data.</text>
</comment>
<dbReference type="EMBL" id="JADRCP010000002">
    <property type="protein sequence ID" value="MBK5176649.1"/>
    <property type="molecule type" value="Genomic_DNA"/>
</dbReference>